<evidence type="ECO:0000313" key="2">
    <source>
        <dbReference type="EMBL" id="KAK4288995.1"/>
    </source>
</evidence>
<feature type="compositionally biased region" description="Polar residues" evidence="1">
    <location>
        <begin position="16"/>
        <end position="40"/>
    </location>
</feature>
<feature type="region of interest" description="Disordered" evidence="1">
    <location>
        <begin position="87"/>
        <end position="146"/>
    </location>
</feature>
<dbReference type="AlphaFoldDB" id="A0AAE1TMR6"/>
<gene>
    <name evidence="2" type="ORF">Pmani_038013</name>
</gene>
<protein>
    <submittedName>
        <fullName evidence="2">Uncharacterized protein</fullName>
    </submittedName>
</protein>
<evidence type="ECO:0000313" key="3">
    <source>
        <dbReference type="Proteomes" id="UP001292094"/>
    </source>
</evidence>
<feature type="compositionally biased region" description="Gly residues" evidence="1">
    <location>
        <begin position="95"/>
        <end position="120"/>
    </location>
</feature>
<keyword evidence="3" id="KW-1185">Reference proteome</keyword>
<dbReference type="Proteomes" id="UP001292094">
    <property type="component" value="Unassembled WGS sequence"/>
</dbReference>
<name>A0AAE1TMR6_9EUCA</name>
<reference evidence="2" key="1">
    <citation type="submission" date="2023-11" db="EMBL/GenBank/DDBJ databases">
        <title>Genome assemblies of two species of porcelain crab, Petrolisthes cinctipes and Petrolisthes manimaculis (Anomura: Porcellanidae).</title>
        <authorList>
            <person name="Angst P."/>
        </authorList>
    </citation>
    <scope>NUCLEOTIDE SEQUENCE</scope>
    <source>
        <strain evidence="2">PB745_02</strain>
        <tissue evidence="2">Gill</tissue>
    </source>
</reference>
<organism evidence="2 3">
    <name type="scientific">Petrolisthes manimaculis</name>
    <dbReference type="NCBI Taxonomy" id="1843537"/>
    <lineage>
        <taxon>Eukaryota</taxon>
        <taxon>Metazoa</taxon>
        <taxon>Ecdysozoa</taxon>
        <taxon>Arthropoda</taxon>
        <taxon>Crustacea</taxon>
        <taxon>Multicrustacea</taxon>
        <taxon>Malacostraca</taxon>
        <taxon>Eumalacostraca</taxon>
        <taxon>Eucarida</taxon>
        <taxon>Decapoda</taxon>
        <taxon>Pleocyemata</taxon>
        <taxon>Anomura</taxon>
        <taxon>Galatheoidea</taxon>
        <taxon>Porcellanidae</taxon>
        <taxon>Petrolisthes</taxon>
    </lineage>
</organism>
<sequence>MKRPKSPGGLKHQGSFRASTGVATISRSARSGGNKETSFSVVEPPTLLRDPGGESRGRPPSVATIDPQQTTVHDDPTVRAWSVTCQPSPPQVQLMGGGGNGSSMGGGGGGGGDVRLGGGDVRPNGWATFLGDVPEPPPPPRTSTLRREKKVTILEQAVQRL</sequence>
<evidence type="ECO:0000256" key="1">
    <source>
        <dbReference type="SAM" id="MobiDB-lite"/>
    </source>
</evidence>
<dbReference type="EMBL" id="JAWZYT010006032">
    <property type="protein sequence ID" value="KAK4288995.1"/>
    <property type="molecule type" value="Genomic_DNA"/>
</dbReference>
<accession>A0AAE1TMR6</accession>
<proteinExistence type="predicted"/>
<feature type="region of interest" description="Disordered" evidence="1">
    <location>
        <begin position="1"/>
        <end position="74"/>
    </location>
</feature>
<comment type="caution">
    <text evidence="2">The sequence shown here is derived from an EMBL/GenBank/DDBJ whole genome shotgun (WGS) entry which is preliminary data.</text>
</comment>